<dbReference type="EMBL" id="KV919239">
    <property type="protein sequence ID" value="OSX70561.1"/>
    <property type="molecule type" value="Genomic_DNA"/>
</dbReference>
<protein>
    <submittedName>
        <fullName evidence="2">Uncharacterized protein</fullName>
    </submittedName>
</protein>
<sequence>MVSARSVVVALTVAIAALVASAPAAQASYISEVCVTTTEKCCYTPYLCGVIIKTSTEKVAFDCSKTVQKKVEVPCHYGGGSYGGVKKIYYTRRTAYKCYAIKTVVVTKTCYKLVTVKKFFAKVCYKESCSVVSVSGTKPTDGVVGSGSSESTVGGHPSTYFKHHYGIH</sequence>
<evidence type="ECO:0000256" key="1">
    <source>
        <dbReference type="SAM" id="SignalP"/>
    </source>
</evidence>
<evidence type="ECO:0000313" key="3">
    <source>
        <dbReference type="Proteomes" id="UP000218209"/>
    </source>
</evidence>
<keyword evidence="1" id="KW-0732">Signal</keyword>
<evidence type="ECO:0000313" key="2">
    <source>
        <dbReference type="EMBL" id="OSX70561.1"/>
    </source>
</evidence>
<feature type="chain" id="PRO_5012936818" evidence="1">
    <location>
        <begin position="28"/>
        <end position="168"/>
    </location>
</feature>
<dbReference type="Proteomes" id="UP000218209">
    <property type="component" value="Unassembled WGS sequence"/>
</dbReference>
<proteinExistence type="predicted"/>
<reference evidence="2 3" key="1">
    <citation type="submission" date="2017-03" db="EMBL/GenBank/DDBJ databases">
        <title>WGS assembly of Porphyra umbilicalis.</title>
        <authorList>
            <person name="Brawley S.H."/>
            <person name="Blouin N.A."/>
            <person name="Ficko-Blean E."/>
            <person name="Wheeler G.L."/>
            <person name="Lohr M."/>
            <person name="Goodson H.V."/>
            <person name="Jenkins J.W."/>
            <person name="Blaby-Haas C.E."/>
            <person name="Helliwell K.E."/>
            <person name="Chan C."/>
            <person name="Marriage T."/>
            <person name="Bhattacharya D."/>
            <person name="Klein A.S."/>
            <person name="Badis Y."/>
            <person name="Brodie J."/>
            <person name="Cao Y."/>
            <person name="Collen J."/>
            <person name="Dittami S.M."/>
            <person name="Gachon C.M."/>
            <person name="Green B.R."/>
            <person name="Karpowicz S."/>
            <person name="Kim J.W."/>
            <person name="Kudahl U."/>
            <person name="Lin S."/>
            <person name="Michel G."/>
            <person name="Mittag M."/>
            <person name="Olson B.J."/>
            <person name="Pangilinan J."/>
            <person name="Peng Y."/>
            <person name="Qiu H."/>
            <person name="Shu S."/>
            <person name="Singer J.T."/>
            <person name="Smith A.G."/>
            <person name="Sprecher B.N."/>
            <person name="Wagner V."/>
            <person name="Wang W."/>
            <person name="Wang Z.-Y."/>
            <person name="Yan J."/>
            <person name="Yarish C."/>
            <person name="Zoeuner-Riek S."/>
            <person name="Zhuang Y."/>
            <person name="Zou Y."/>
            <person name="Lindquist E.A."/>
            <person name="Grimwood J."/>
            <person name="Barry K."/>
            <person name="Rokhsar D.S."/>
            <person name="Schmutz J."/>
            <person name="Stiller J.W."/>
            <person name="Grossman A.R."/>
            <person name="Prochnik S.E."/>
        </authorList>
    </citation>
    <scope>NUCLEOTIDE SEQUENCE [LARGE SCALE GENOMIC DNA]</scope>
    <source>
        <strain evidence="2">4086291</strain>
    </source>
</reference>
<feature type="signal peptide" evidence="1">
    <location>
        <begin position="1"/>
        <end position="27"/>
    </location>
</feature>
<keyword evidence="3" id="KW-1185">Reference proteome</keyword>
<name>A0A1X6NPP1_PORUM</name>
<dbReference type="AlphaFoldDB" id="A0A1X6NPP1"/>
<accession>A0A1X6NPP1</accession>
<organism evidence="2 3">
    <name type="scientific">Porphyra umbilicalis</name>
    <name type="common">Purple laver</name>
    <name type="synonym">Red alga</name>
    <dbReference type="NCBI Taxonomy" id="2786"/>
    <lineage>
        <taxon>Eukaryota</taxon>
        <taxon>Rhodophyta</taxon>
        <taxon>Bangiophyceae</taxon>
        <taxon>Bangiales</taxon>
        <taxon>Bangiaceae</taxon>
        <taxon>Porphyra</taxon>
    </lineage>
</organism>
<gene>
    <name evidence="2" type="ORF">BU14_0720s0001</name>
</gene>